<evidence type="ECO:0000313" key="2">
    <source>
        <dbReference type="Proteomes" id="UP001139344"/>
    </source>
</evidence>
<evidence type="ECO:0000313" key="1">
    <source>
        <dbReference type="EMBL" id="MCG9972010.1"/>
    </source>
</evidence>
<dbReference type="AlphaFoldDB" id="A0A9X1UXM4"/>
<keyword evidence="2" id="KW-1185">Reference proteome</keyword>
<accession>A0A9X1UXM4</accession>
<dbReference type="Proteomes" id="UP001139344">
    <property type="component" value="Unassembled WGS sequence"/>
</dbReference>
<reference evidence="1" key="1">
    <citation type="submission" date="2021-12" db="EMBL/GenBank/DDBJ databases">
        <title>Description of Gramella crocea sp. nov., a new bacterium isolated from activated sludge.</title>
        <authorList>
            <person name="Zhang X."/>
        </authorList>
    </citation>
    <scope>NUCLEOTIDE SEQUENCE</scope>
    <source>
        <strain evidence="1">YB25</strain>
    </source>
</reference>
<dbReference type="EMBL" id="JAJSON010000022">
    <property type="protein sequence ID" value="MCG9972010.1"/>
    <property type="molecule type" value="Genomic_DNA"/>
</dbReference>
<protein>
    <submittedName>
        <fullName evidence="1">Uncharacterized protein</fullName>
    </submittedName>
</protein>
<sequence>MFNSKEIRWFSKTEDKAISNWFKKKSYSFEDTEARTDFYLPLTGKKEIGIKLREGKIEVKQLIAEPEKGNLSANAEGFFERYSKWSFSTSENDSLSKEIITEKKYDWLDVKKERMGVKLKKETNGNTAIVKIDEFISYGCQIEYTRIKVKETTWYSFGLEWFGEKELEVDQALIHEILGDSRLNPDESMGYAEFLNLEIFSG</sequence>
<proteinExistence type="predicted"/>
<dbReference type="RefSeq" id="WP_240098796.1">
    <property type="nucleotide sequence ID" value="NZ_JAJSON010000022.1"/>
</dbReference>
<comment type="caution">
    <text evidence="1">The sequence shown here is derived from an EMBL/GenBank/DDBJ whole genome shotgun (WGS) entry which is preliminary data.</text>
</comment>
<gene>
    <name evidence="1" type="ORF">LU635_10220</name>
</gene>
<name>A0A9X1UXM4_9FLAO</name>
<organism evidence="1 2">
    <name type="scientific">Christiangramia crocea</name>
    <dbReference type="NCBI Taxonomy" id="2904124"/>
    <lineage>
        <taxon>Bacteria</taxon>
        <taxon>Pseudomonadati</taxon>
        <taxon>Bacteroidota</taxon>
        <taxon>Flavobacteriia</taxon>
        <taxon>Flavobacteriales</taxon>
        <taxon>Flavobacteriaceae</taxon>
        <taxon>Christiangramia</taxon>
    </lineage>
</organism>